<evidence type="ECO:0000259" key="2">
    <source>
        <dbReference type="Pfam" id="PF14392"/>
    </source>
</evidence>
<organism evidence="3 4">
    <name type="scientific">Dipteronia sinensis</name>
    <dbReference type="NCBI Taxonomy" id="43782"/>
    <lineage>
        <taxon>Eukaryota</taxon>
        <taxon>Viridiplantae</taxon>
        <taxon>Streptophyta</taxon>
        <taxon>Embryophyta</taxon>
        <taxon>Tracheophyta</taxon>
        <taxon>Spermatophyta</taxon>
        <taxon>Magnoliopsida</taxon>
        <taxon>eudicotyledons</taxon>
        <taxon>Gunneridae</taxon>
        <taxon>Pentapetalae</taxon>
        <taxon>rosids</taxon>
        <taxon>malvids</taxon>
        <taxon>Sapindales</taxon>
        <taxon>Sapindaceae</taxon>
        <taxon>Hippocastanoideae</taxon>
        <taxon>Acereae</taxon>
        <taxon>Dipteronia</taxon>
    </lineage>
</organism>
<dbReference type="InterPro" id="IPR038941">
    <property type="entry name" value="At4g14100-like"/>
</dbReference>
<evidence type="ECO:0000313" key="4">
    <source>
        <dbReference type="Proteomes" id="UP001281410"/>
    </source>
</evidence>
<protein>
    <recommendedName>
        <fullName evidence="2">Zinc knuckle CX2CX4HX4C domain-containing protein</fullName>
    </recommendedName>
</protein>
<sequence>MASPIPLSSLHEQQRNPPEIGPLNQLGTLKYDLEWTNGTSYVYTLDSNKECRVLHFSVGILRPNWLDGATYLGQEHVDGFLCNVWTKVDFILYYEDVVTKRPVHWVFFNGYTAHVMTFEVGAVLEDPNWQAPVYCFGKDKDKRRPLLESMVVTTASSLGKLIRDVNNDVNIESVSWNTFTFHFSDMLDLIRVIAGGPWSFDNALIAMERPAGKGTIDSLSFSLADFWIQIHQIPLLCMTREIGCFLGGLIGQVLDVDGGASGECVGKFMRVRVRIDIKKPLKRCLRVDIMGDGSETVMVLIYERLSNHCFKCGWINHTTAECTEKEPIPIVNGKAEPLFGIWLRASGLPHKFYGQYHRRVTFSPVNTGNFRRVDRRNEHAVAEQTTGEYDSTMPTTIAKKNGVMAEISISTNDPTDP</sequence>
<keyword evidence="4" id="KW-1185">Reference proteome</keyword>
<dbReference type="InterPro" id="IPR025836">
    <property type="entry name" value="Zn_knuckle_CX2CX4HX4C"/>
</dbReference>
<evidence type="ECO:0000256" key="1">
    <source>
        <dbReference type="SAM" id="MobiDB-lite"/>
    </source>
</evidence>
<dbReference type="EMBL" id="JANJYJ010000010">
    <property type="protein sequence ID" value="KAK3183281.1"/>
    <property type="molecule type" value="Genomic_DNA"/>
</dbReference>
<dbReference type="Pfam" id="PF14392">
    <property type="entry name" value="zf-CCHC_4"/>
    <property type="match status" value="1"/>
</dbReference>
<gene>
    <name evidence="3" type="ORF">Dsin_030567</name>
</gene>
<comment type="caution">
    <text evidence="3">The sequence shown here is derived from an EMBL/GenBank/DDBJ whole genome shotgun (WGS) entry which is preliminary data.</text>
</comment>
<proteinExistence type="predicted"/>
<feature type="region of interest" description="Disordered" evidence="1">
    <location>
        <begin position="1"/>
        <end position="21"/>
    </location>
</feature>
<reference evidence="3" key="1">
    <citation type="journal article" date="2023" name="Plant J.">
        <title>Genome sequences and population genomics provide insights into the demographic history, inbreeding, and mutation load of two 'living fossil' tree species of Dipteronia.</title>
        <authorList>
            <person name="Feng Y."/>
            <person name="Comes H.P."/>
            <person name="Chen J."/>
            <person name="Zhu S."/>
            <person name="Lu R."/>
            <person name="Zhang X."/>
            <person name="Li P."/>
            <person name="Qiu J."/>
            <person name="Olsen K.M."/>
            <person name="Qiu Y."/>
        </authorList>
    </citation>
    <scope>NUCLEOTIDE SEQUENCE</scope>
    <source>
        <strain evidence="3">NBL</strain>
    </source>
</reference>
<evidence type="ECO:0000313" key="3">
    <source>
        <dbReference type="EMBL" id="KAK3183281.1"/>
    </source>
</evidence>
<dbReference type="Proteomes" id="UP001281410">
    <property type="component" value="Unassembled WGS sequence"/>
</dbReference>
<name>A0AAD9ZJS2_9ROSI</name>
<dbReference type="PANTHER" id="PTHR33880">
    <property type="entry name" value="EXPRESSED PROTEIN"/>
    <property type="match status" value="1"/>
</dbReference>
<dbReference type="PANTHER" id="PTHR33880:SF19">
    <property type="entry name" value="EXPRESSED PROTEIN"/>
    <property type="match status" value="1"/>
</dbReference>
<feature type="domain" description="Zinc knuckle CX2CX4HX4C" evidence="2">
    <location>
        <begin position="275"/>
        <end position="323"/>
    </location>
</feature>
<dbReference type="AlphaFoldDB" id="A0AAD9ZJS2"/>
<accession>A0AAD9ZJS2</accession>